<sequence length="528" mass="58701">MDRTPEHRTASGLPIEPSYGPESGRDLDRIGSPGEFPYTRGVHRDMYRGRLWTMRQYSGFGSPEATNERYRFLLDQGQTGLSVAFDLPSQIGYDSDDPDGEEEVGRVGVPIDTLADMEIVFDGIPLDRVSTSFTINGTAAIMLAMYLVVAERQGVPQEKVTGTIQNDILKEYVSRGTWIFPPDPSLRLIVDTIEYCAERVPRFNPVSIAGAHFRDAGATAVQELAFTIADGITYVERCVARGMDVELIGSRLSFFFYTHMDFFEEIAKYRAGRRIWARIMKERFGATDPRAMMFRAGVVCGGSSLTAEQPQNNIVRVAYEAMASVLGGVQSIFTAAWDEALTLPSQETAELALRTQQVLALETGVPSVADPLGGSWYVEELTDRFEAAVLTIVDRIDELGGMVACIESGWVQSEIGQRAYEDQHDLESGRRPVVGVNRHAREEPPPTVEFYETPPEEVERQRERLRRVRAERDDGRVRAALDALAATAESTDNMMPALLECVRAYCTVGEMTATMRSVFGDFQQPLVV</sequence>
<dbReference type="GO" id="GO:0004494">
    <property type="term" value="F:methylmalonyl-CoA mutase activity"/>
    <property type="evidence" value="ECO:0007669"/>
    <property type="project" value="UniProtKB-EC"/>
</dbReference>
<feature type="region of interest" description="Disordered" evidence="3">
    <location>
        <begin position="1"/>
        <end position="35"/>
    </location>
</feature>
<accession>A0A1I1ZSS8</accession>
<keyword evidence="2" id="KW-0413">Isomerase</keyword>
<dbReference type="InterPro" id="IPR006098">
    <property type="entry name" value="MMCoA_mutase_a_cat"/>
</dbReference>
<evidence type="ECO:0000259" key="4">
    <source>
        <dbReference type="Pfam" id="PF01642"/>
    </source>
</evidence>
<protein>
    <submittedName>
        <fullName evidence="5">Methylmalonyl-CoA mutase</fullName>
    </submittedName>
</protein>
<name>A0A1I1ZSS8_9ACTN</name>
<evidence type="ECO:0000256" key="3">
    <source>
        <dbReference type="SAM" id="MobiDB-lite"/>
    </source>
</evidence>
<feature type="domain" description="Methylmalonyl-CoA mutase alpha/beta chain catalytic" evidence="4">
    <location>
        <begin position="9"/>
        <end position="520"/>
    </location>
</feature>
<comment type="subunit">
    <text evidence="1">Heterodimer of an alpha and a beta chain.</text>
</comment>
<dbReference type="OrthoDB" id="9762378at2"/>
<dbReference type="NCBIfam" id="TIGR00641">
    <property type="entry name" value="acid_CoA_mut_N"/>
    <property type="match status" value="1"/>
</dbReference>
<dbReference type="RefSeq" id="WP_092195681.1">
    <property type="nucleotide sequence ID" value="NZ_FOND01000003.1"/>
</dbReference>
<gene>
    <name evidence="5" type="ORF">SAMN05216574_103116</name>
</gene>
<dbReference type="AlphaFoldDB" id="A0A1I1ZSS8"/>
<evidence type="ECO:0000313" key="5">
    <source>
        <dbReference type="EMBL" id="SFE33683.1"/>
    </source>
</evidence>
<dbReference type="GO" id="GO:0031419">
    <property type="term" value="F:cobalamin binding"/>
    <property type="evidence" value="ECO:0007669"/>
    <property type="project" value="UniProtKB-KW"/>
</dbReference>
<dbReference type="STRING" id="1798228.SAMN05216574_103116"/>
<dbReference type="Proteomes" id="UP000198589">
    <property type="component" value="Unassembled WGS sequence"/>
</dbReference>
<dbReference type="PANTHER" id="PTHR48101">
    <property type="entry name" value="METHYLMALONYL-COA MUTASE, MITOCHONDRIAL-RELATED"/>
    <property type="match status" value="1"/>
</dbReference>
<dbReference type="InterPro" id="IPR016176">
    <property type="entry name" value="Cbl-dep_enz_cat"/>
</dbReference>
<keyword evidence="6" id="KW-1185">Reference proteome</keyword>
<organism evidence="5 6">
    <name type="scientific">Blastococcus tunisiensis</name>
    <dbReference type="NCBI Taxonomy" id="1798228"/>
    <lineage>
        <taxon>Bacteria</taxon>
        <taxon>Bacillati</taxon>
        <taxon>Actinomycetota</taxon>
        <taxon>Actinomycetes</taxon>
        <taxon>Geodermatophilales</taxon>
        <taxon>Geodermatophilaceae</taxon>
        <taxon>Blastococcus</taxon>
    </lineage>
</organism>
<dbReference type="Pfam" id="PF01642">
    <property type="entry name" value="MM_CoA_mutase"/>
    <property type="match status" value="1"/>
</dbReference>
<dbReference type="Gene3D" id="3.20.20.240">
    <property type="entry name" value="Methylmalonyl-CoA mutase"/>
    <property type="match status" value="1"/>
</dbReference>
<reference evidence="6" key="1">
    <citation type="submission" date="2016-10" db="EMBL/GenBank/DDBJ databases">
        <authorList>
            <person name="Varghese N."/>
            <person name="Submissions S."/>
        </authorList>
    </citation>
    <scope>NUCLEOTIDE SEQUENCE [LARGE SCALE GENOMIC DNA]</scope>
    <source>
        <strain evidence="6">DSM 46838</strain>
    </source>
</reference>
<proteinExistence type="predicted"/>
<evidence type="ECO:0000256" key="2">
    <source>
        <dbReference type="ARBA" id="ARBA00023235"/>
    </source>
</evidence>
<dbReference type="InterPro" id="IPR006099">
    <property type="entry name" value="MeMalonylCoA_mutase_a/b_cat"/>
</dbReference>
<dbReference type="PANTHER" id="PTHR48101:SF1">
    <property type="entry name" value="METHYLMALONYL-COA MUTASE, LARGE SUBUNIT"/>
    <property type="match status" value="1"/>
</dbReference>
<dbReference type="EMBL" id="FOND01000003">
    <property type="protein sequence ID" value="SFE33683.1"/>
    <property type="molecule type" value="Genomic_DNA"/>
</dbReference>
<evidence type="ECO:0000256" key="1">
    <source>
        <dbReference type="ARBA" id="ARBA00011870"/>
    </source>
</evidence>
<dbReference type="SUPFAM" id="SSF51703">
    <property type="entry name" value="Cobalamin (vitamin B12)-dependent enzymes"/>
    <property type="match status" value="1"/>
</dbReference>
<evidence type="ECO:0000313" key="6">
    <source>
        <dbReference type="Proteomes" id="UP000198589"/>
    </source>
</evidence>